<sequence>MASRPFPSSKGKVHDDNRVAICEYIALRTNMTQEEVAKHFGLARSTISKIINDGERWSKRKCNPFQKKQQYRQRLPKCPLLELGMMKHLQMWNKNLVHISDKHIRDEASGIALRLGLTLEEFRPSKNWLEGFKRRHGIRCGQWQRKKELSWRDLPRYHLIPRAPEVAPPSVTQPTANGDFVHHRATRHVLDPSEDPIFSVFLPSPALPSHAPNAINIRELSDEELFALLEGRFVARCYD</sequence>
<evidence type="ECO:0000256" key="1">
    <source>
        <dbReference type="ARBA" id="ARBA00009802"/>
    </source>
</evidence>
<evidence type="ECO:0000259" key="5">
    <source>
        <dbReference type="PROSITE" id="PS51253"/>
    </source>
</evidence>
<dbReference type="PROSITE" id="PS51253">
    <property type="entry name" value="HTH_CENPB"/>
    <property type="match status" value="1"/>
</dbReference>
<dbReference type="Pfam" id="PF03221">
    <property type="entry name" value="HTH_Tnp_Tc5"/>
    <property type="match status" value="1"/>
</dbReference>
<gene>
    <name evidence="6" type="ORF">CPB83DRAFT_910731</name>
</gene>
<keyword evidence="2" id="KW-0238">DNA-binding</keyword>
<reference evidence="6" key="1">
    <citation type="submission" date="2020-11" db="EMBL/GenBank/DDBJ databases">
        <authorList>
            <consortium name="DOE Joint Genome Institute"/>
            <person name="Ahrendt S."/>
            <person name="Riley R."/>
            <person name="Andreopoulos W."/>
            <person name="Labutti K."/>
            <person name="Pangilinan J."/>
            <person name="Ruiz-Duenas F.J."/>
            <person name="Barrasa J.M."/>
            <person name="Sanchez-Garcia M."/>
            <person name="Camarero S."/>
            <person name="Miyauchi S."/>
            <person name="Serrano A."/>
            <person name="Linde D."/>
            <person name="Babiker R."/>
            <person name="Drula E."/>
            <person name="Ayuso-Fernandez I."/>
            <person name="Pacheco R."/>
            <person name="Padilla G."/>
            <person name="Ferreira P."/>
            <person name="Barriuso J."/>
            <person name="Kellner H."/>
            <person name="Castanera R."/>
            <person name="Alfaro M."/>
            <person name="Ramirez L."/>
            <person name="Pisabarro A.G."/>
            <person name="Kuo A."/>
            <person name="Tritt A."/>
            <person name="Lipzen A."/>
            <person name="He G."/>
            <person name="Yan M."/>
            <person name="Ng V."/>
            <person name="Cullen D."/>
            <person name="Martin F."/>
            <person name="Rosso M.-N."/>
            <person name="Henrissat B."/>
            <person name="Hibbett D."/>
            <person name="Martinez A.T."/>
            <person name="Grigoriev I.V."/>
        </authorList>
    </citation>
    <scope>NUCLEOTIDE SEQUENCE</scope>
    <source>
        <strain evidence="6">CBS 506.95</strain>
    </source>
</reference>
<evidence type="ECO:0000313" key="6">
    <source>
        <dbReference type="EMBL" id="KAF9523295.1"/>
    </source>
</evidence>
<dbReference type="InterPro" id="IPR010982">
    <property type="entry name" value="Lambda_DNA-bd_dom_sf"/>
</dbReference>
<dbReference type="Proteomes" id="UP000807306">
    <property type="component" value="Unassembled WGS sequence"/>
</dbReference>
<dbReference type="InterPro" id="IPR001387">
    <property type="entry name" value="Cro/C1-type_HTH"/>
</dbReference>
<dbReference type="SUPFAM" id="SSF46689">
    <property type="entry name" value="Homeodomain-like"/>
    <property type="match status" value="1"/>
</dbReference>
<dbReference type="AlphaFoldDB" id="A0A9P6JJV9"/>
<comment type="similarity">
    <text evidence="1">Belongs to the MBF1 family.</text>
</comment>
<evidence type="ECO:0008006" key="8">
    <source>
        <dbReference type="Google" id="ProtNLM"/>
    </source>
</evidence>
<accession>A0A9P6JJV9</accession>
<dbReference type="SUPFAM" id="SSF47413">
    <property type="entry name" value="lambda repressor-like DNA-binding domains"/>
    <property type="match status" value="1"/>
</dbReference>
<dbReference type="SMART" id="SM00674">
    <property type="entry name" value="CENPB"/>
    <property type="match status" value="1"/>
</dbReference>
<evidence type="ECO:0000313" key="7">
    <source>
        <dbReference type="Proteomes" id="UP000807306"/>
    </source>
</evidence>
<comment type="function">
    <text evidence="3">Transcriptional coactivator that stimulates GCN4-dependent transcriptional activity by bridging the DNA-binding region of GCN4 and TBP (SPT15), thereby recruiting TBP to GCN4-bound promoters. Involved in induction of the ribosome quality control (RQC) pathway; a pathway that degrades nascent peptide chains during problematic translation. Required to prevent stalled ribosomes from frameshifting.</text>
</comment>
<dbReference type="CDD" id="cd00093">
    <property type="entry name" value="HTH_XRE"/>
    <property type="match status" value="1"/>
</dbReference>
<dbReference type="EMBL" id="MU157920">
    <property type="protein sequence ID" value="KAF9523295.1"/>
    <property type="molecule type" value="Genomic_DNA"/>
</dbReference>
<feature type="domain" description="HTH cro/C1-type" evidence="4">
    <location>
        <begin position="30"/>
        <end position="53"/>
    </location>
</feature>
<evidence type="ECO:0000256" key="2">
    <source>
        <dbReference type="ARBA" id="ARBA00023125"/>
    </source>
</evidence>
<dbReference type="GO" id="GO:0003677">
    <property type="term" value="F:DNA binding"/>
    <property type="evidence" value="ECO:0007669"/>
    <property type="project" value="UniProtKB-KW"/>
</dbReference>
<evidence type="ECO:0000256" key="3">
    <source>
        <dbReference type="ARBA" id="ARBA00035107"/>
    </source>
</evidence>
<dbReference type="InterPro" id="IPR006600">
    <property type="entry name" value="HTH_CenpB_DNA-bd_dom"/>
</dbReference>
<feature type="domain" description="HTH CENPB-type" evidence="5">
    <location>
        <begin position="69"/>
        <end position="142"/>
    </location>
</feature>
<keyword evidence="7" id="KW-1185">Reference proteome</keyword>
<dbReference type="PROSITE" id="PS50943">
    <property type="entry name" value="HTH_CROC1"/>
    <property type="match status" value="1"/>
</dbReference>
<dbReference type="Pfam" id="PF01381">
    <property type="entry name" value="HTH_3"/>
    <property type="match status" value="1"/>
</dbReference>
<protein>
    <recommendedName>
        <fullName evidence="8">HTH CENPB-type domain-containing protein</fullName>
    </recommendedName>
</protein>
<organism evidence="6 7">
    <name type="scientific">Crepidotus variabilis</name>
    <dbReference type="NCBI Taxonomy" id="179855"/>
    <lineage>
        <taxon>Eukaryota</taxon>
        <taxon>Fungi</taxon>
        <taxon>Dikarya</taxon>
        <taxon>Basidiomycota</taxon>
        <taxon>Agaricomycotina</taxon>
        <taxon>Agaricomycetes</taxon>
        <taxon>Agaricomycetidae</taxon>
        <taxon>Agaricales</taxon>
        <taxon>Agaricineae</taxon>
        <taxon>Crepidotaceae</taxon>
        <taxon>Crepidotus</taxon>
    </lineage>
</organism>
<comment type="caution">
    <text evidence="6">The sequence shown here is derived from an EMBL/GenBank/DDBJ whole genome shotgun (WGS) entry which is preliminary data.</text>
</comment>
<name>A0A9P6JJV9_9AGAR</name>
<evidence type="ECO:0000259" key="4">
    <source>
        <dbReference type="PROSITE" id="PS50943"/>
    </source>
</evidence>
<dbReference type="OrthoDB" id="9909311at2759"/>
<dbReference type="InterPro" id="IPR009057">
    <property type="entry name" value="Homeodomain-like_sf"/>
</dbReference>
<dbReference type="Gene3D" id="1.10.10.60">
    <property type="entry name" value="Homeodomain-like"/>
    <property type="match status" value="2"/>
</dbReference>
<proteinExistence type="inferred from homology"/>